<dbReference type="InterPro" id="IPR012675">
    <property type="entry name" value="Beta-grasp_dom_sf"/>
</dbReference>
<dbReference type="PANTHER" id="PTHR30212:SF2">
    <property type="entry name" value="PROTEIN YIIM"/>
    <property type="match status" value="1"/>
</dbReference>
<dbReference type="InterPro" id="IPR001433">
    <property type="entry name" value="OxRdtase_FAD/NAD-bd"/>
</dbReference>
<protein>
    <submittedName>
        <fullName evidence="5">MOSC and FAD-binding oxidoreductase domain-containing protein</fullName>
        <ecNumber evidence="5">2.8.1.9</ecNumber>
    </submittedName>
</protein>
<dbReference type="Pfam" id="PF00111">
    <property type="entry name" value="Fer2"/>
    <property type="match status" value="1"/>
</dbReference>
<dbReference type="PROSITE" id="PS51340">
    <property type="entry name" value="MOSC"/>
    <property type="match status" value="1"/>
</dbReference>
<dbReference type="InterPro" id="IPR017927">
    <property type="entry name" value="FAD-bd_FR_type"/>
</dbReference>
<dbReference type="InterPro" id="IPR017938">
    <property type="entry name" value="Riboflavin_synthase-like_b-brl"/>
</dbReference>
<organism evidence="5 6">
    <name type="scientific">Streptomyces sp. 900116325</name>
    <dbReference type="NCBI Taxonomy" id="3154295"/>
    <lineage>
        <taxon>Bacteria</taxon>
        <taxon>Bacillati</taxon>
        <taxon>Actinomycetota</taxon>
        <taxon>Actinomycetes</taxon>
        <taxon>Kitasatosporales</taxon>
        <taxon>Streptomycetaceae</taxon>
        <taxon>Streptomyces</taxon>
    </lineage>
</organism>
<feature type="domain" description="2Fe-2S ferredoxin-type" evidence="2">
    <location>
        <begin position="512"/>
        <end position="594"/>
    </location>
</feature>
<feature type="region of interest" description="Disordered" evidence="1">
    <location>
        <begin position="409"/>
        <end position="431"/>
    </location>
</feature>
<dbReference type="Gene3D" id="2.40.33.20">
    <property type="entry name" value="PK beta-barrel domain-like"/>
    <property type="match status" value="1"/>
</dbReference>
<dbReference type="Pfam" id="PF03473">
    <property type="entry name" value="MOSC"/>
    <property type="match status" value="1"/>
</dbReference>
<dbReference type="InterPro" id="IPR011037">
    <property type="entry name" value="Pyrv_Knase-like_insert_dom_sf"/>
</dbReference>
<dbReference type="Gene3D" id="3.10.20.30">
    <property type="match status" value="1"/>
</dbReference>
<dbReference type="PANTHER" id="PTHR30212">
    <property type="entry name" value="PROTEIN YIIM"/>
    <property type="match status" value="1"/>
</dbReference>
<proteinExistence type="predicted"/>
<dbReference type="PRINTS" id="PR00410">
    <property type="entry name" value="PHEHYDRXLASE"/>
</dbReference>
<evidence type="ECO:0000259" key="4">
    <source>
        <dbReference type="PROSITE" id="PS51384"/>
    </source>
</evidence>
<keyword evidence="5" id="KW-0808">Transferase</keyword>
<feature type="compositionally biased region" description="Basic and acidic residues" evidence="1">
    <location>
        <begin position="417"/>
        <end position="426"/>
    </location>
</feature>
<accession>A0ABV2UHN3</accession>
<dbReference type="CDD" id="cd06184">
    <property type="entry name" value="flavohem_like_fad_nad_binding"/>
    <property type="match status" value="1"/>
</dbReference>
<sequence length="594" mass="63755">MATLIAVNVGMPRDVPWKGRVTHTGVWKQPVTGPRMVRKLNIDGDGQGDLAGHGGPYRAVLVYQVDSYRHWRKHLRREDFTHGQFGENFTVDGLPDDEVCIGDRYRIGDALFEVTQPRVTCYRVGLRMDEPQMPALLVAHGRPGFYFKVLAEGTVQAGDEIVKVSTGPEAMTVAEIDAVLYKPGRSRSQVERALRIPALSPGWKTSMQSLLDDYDSKGWSAGGTGGNTGLTSAATSPPPAWPGFRPLVVTDIAPESTSIFSLTLAATDGSPLPAPLPGQFVTVRMRPDPQGAPVIRSYSLSGRPGDAQYRISVKQEPHGRASSYLHQHVAVDDVLDVAAPRGTFTLAEDEAAIVLVSAGVGATPVLAMLHALVDSLDPRPVWWVHGARDGTEHPFAHEARTLLSRLPSGRRHVSYSRPRDDDRPGDDYTSTGRLTAQLLEDLAFPPDANAYICGPVAFMDDMTKALVDCGLDPARIHTETFGSVTAITPGVVPTDAPAPHLPAHPPGPGTGPSVSFARSGLTVSWDAGYGTLLELAEACDVPVQWSCRTGVCHTCETAVVSGRVDYSPDPIDLPAEGNALICCSQPPTDLILDL</sequence>
<dbReference type="InterPro" id="IPR052353">
    <property type="entry name" value="Benzoxazolinone_Detox_Enz"/>
</dbReference>
<dbReference type="CDD" id="cd00207">
    <property type="entry name" value="fer2"/>
    <property type="match status" value="1"/>
</dbReference>
<dbReference type="SUPFAM" id="SSF63380">
    <property type="entry name" value="Riboflavin synthase domain-like"/>
    <property type="match status" value="1"/>
</dbReference>
<evidence type="ECO:0000313" key="5">
    <source>
        <dbReference type="EMBL" id="MET8437365.1"/>
    </source>
</evidence>
<keyword evidence="6" id="KW-1185">Reference proteome</keyword>
<dbReference type="RefSeq" id="WP_356501734.1">
    <property type="nucleotide sequence ID" value="NZ_JBEXIP010000037.1"/>
</dbReference>
<feature type="domain" description="MOSC" evidence="3">
    <location>
        <begin position="29"/>
        <end position="164"/>
    </location>
</feature>
<dbReference type="GO" id="GO:0008265">
    <property type="term" value="F:molybdenum cofactor sulfurtransferase activity"/>
    <property type="evidence" value="ECO:0007669"/>
    <property type="project" value="UniProtKB-EC"/>
</dbReference>
<evidence type="ECO:0000313" key="6">
    <source>
        <dbReference type="Proteomes" id="UP001550044"/>
    </source>
</evidence>
<dbReference type="SUPFAM" id="SSF50800">
    <property type="entry name" value="PK beta-barrel domain-like"/>
    <property type="match status" value="1"/>
</dbReference>
<evidence type="ECO:0000256" key="1">
    <source>
        <dbReference type="SAM" id="MobiDB-lite"/>
    </source>
</evidence>
<dbReference type="PROSITE" id="PS51384">
    <property type="entry name" value="FAD_FR"/>
    <property type="match status" value="1"/>
</dbReference>
<dbReference type="Proteomes" id="UP001550044">
    <property type="component" value="Unassembled WGS sequence"/>
</dbReference>
<dbReference type="PROSITE" id="PS51085">
    <property type="entry name" value="2FE2S_FER_2"/>
    <property type="match status" value="1"/>
</dbReference>
<dbReference type="EC" id="2.8.1.9" evidence="5"/>
<feature type="domain" description="FAD-binding FR-type" evidence="4">
    <location>
        <begin position="242"/>
        <end position="347"/>
    </location>
</feature>
<dbReference type="EMBL" id="JBEXIP010000037">
    <property type="protein sequence ID" value="MET8437365.1"/>
    <property type="molecule type" value="Genomic_DNA"/>
</dbReference>
<dbReference type="InterPro" id="IPR001041">
    <property type="entry name" value="2Fe-2S_ferredoxin-type"/>
</dbReference>
<dbReference type="SUPFAM" id="SSF52343">
    <property type="entry name" value="Ferredoxin reductase-like, C-terminal NADP-linked domain"/>
    <property type="match status" value="1"/>
</dbReference>
<gene>
    <name evidence="5" type="ORF">ABZV61_32350</name>
</gene>
<dbReference type="SUPFAM" id="SSF54292">
    <property type="entry name" value="2Fe-2S ferredoxin-like"/>
    <property type="match status" value="1"/>
</dbReference>
<evidence type="ECO:0000259" key="3">
    <source>
        <dbReference type="PROSITE" id="PS51340"/>
    </source>
</evidence>
<dbReference type="Gene3D" id="3.40.50.80">
    <property type="entry name" value="Nucleotide-binding domain of ferredoxin-NADP reductase (FNR) module"/>
    <property type="match status" value="1"/>
</dbReference>
<evidence type="ECO:0000259" key="2">
    <source>
        <dbReference type="PROSITE" id="PS51085"/>
    </source>
</evidence>
<dbReference type="InterPro" id="IPR005302">
    <property type="entry name" value="MoCF_Sase_C"/>
</dbReference>
<dbReference type="InterPro" id="IPR005163">
    <property type="entry name" value="Tri_helical_YiiM-like"/>
</dbReference>
<dbReference type="InterPro" id="IPR039261">
    <property type="entry name" value="FNR_nucleotide-bd"/>
</dbReference>
<dbReference type="InterPro" id="IPR036010">
    <property type="entry name" value="2Fe-2S_ferredoxin-like_sf"/>
</dbReference>
<dbReference type="Pfam" id="PF00175">
    <property type="entry name" value="NAD_binding_1"/>
    <property type="match status" value="1"/>
</dbReference>
<reference evidence="5 6" key="1">
    <citation type="submission" date="2024-06" db="EMBL/GenBank/DDBJ databases">
        <title>The Natural Products Discovery Center: Release of the First 8490 Sequenced Strains for Exploring Actinobacteria Biosynthetic Diversity.</title>
        <authorList>
            <person name="Kalkreuter E."/>
            <person name="Kautsar S.A."/>
            <person name="Yang D."/>
            <person name="Bader C.D."/>
            <person name="Teijaro C.N."/>
            <person name="Fluegel L."/>
            <person name="Davis C.M."/>
            <person name="Simpson J.R."/>
            <person name="Lauterbach L."/>
            <person name="Steele A.D."/>
            <person name="Gui C."/>
            <person name="Meng S."/>
            <person name="Li G."/>
            <person name="Viehrig K."/>
            <person name="Ye F."/>
            <person name="Su P."/>
            <person name="Kiefer A.F."/>
            <person name="Nichols A."/>
            <person name="Cepeda A.J."/>
            <person name="Yan W."/>
            <person name="Fan B."/>
            <person name="Jiang Y."/>
            <person name="Adhikari A."/>
            <person name="Zheng C.-J."/>
            <person name="Schuster L."/>
            <person name="Cowan T.M."/>
            <person name="Smanski M.J."/>
            <person name="Chevrette M.G."/>
            <person name="De Carvalho L.P.S."/>
            <person name="Shen B."/>
        </authorList>
    </citation>
    <scope>NUCLEOTIDE SEQUENCE [LARGE SCALE GENOMIC DNA]</scope>
    <source>
        <strain evidence="5 6">NPDC005137</strain>
    </source>
</reference>
<dbReference type="Pfam" id="PF03475">
    <property type="entry name" value="YiiM_3-alpha"/>
    <property type="match status" value="1"/>
</dbReference>
<name>A0ABV2UHN3_9ACTN</name>
<comment type="caution">
    <text evidence="5">The sequence shown here is derived from an EMBL/GenBank/DDBJ whole genome shotgun (WGS) entry which is preliminary data.</text>
</comment>
<dbReference type="Gene3D" id="2.40.30.10">
    <property type="entry name" value="Translation factors"/>
    <property type="match status" value="1"/>
</dbReference>